<feature type="region of interest" description="Disordered" evidence="1">
    <location>
        <begin position="446"/>
        <end position="494"/>
    </location>
</feature>
<feature type="compositionally biased region" description="Polar residues" evidence="1">
    <location>
        <begin position="1"/>
        <end position="22"/>
    </location>
</feature>
<feature type="compositionally biased region" description="Basic and acidic residues" evidence="1">
    <location>
        <begin position="163"/>
        <end position="211"/>
    </location>
</feature>
<protein>
    <submittedName>
        <fullName evidence="2">Uncharacterized protein</fullName>
    </submittedName>
</protein>
<feature type="compositionally biased region" description="Basic and acidic residues" evidence="1">
    <location>
        <begin position="465"/>
        <end position="475"/>
    </location>
</feature>
<feature type="region of interest" description="Disordered" evidence="1">
    <location>
        <begin position="226"/>
        <end position="254"/>
    </location>
</feature>
<name>A0A1L7XMS2_9HELO</name>
<evidence type="ECO:0000313" key="2">
    <source>
        <dbReference type="EMBL" id="CZR66318.1"/>
    </source>
</evidence>
<evidence type="ECO:0000256" key="1">
    <source>
        <dbReference type="SAM" id="MobiDB-lite"/>
    </source>
</evidence>
<feature type="compositionally biased region" description="Polar residues" evidence="1">
    <location>
        <begin position="93"/>
        <end position="105"/>
    </location>
</feature>
<accession>A0A1L7XMS2</accession>
<feature type="compositionally biased region" description="Low complexity" evidence="1">
    <location>
        <begin position="132"/>
        <end position="144"/>
    </location>
</feature>
<reference evidence="2 3" key="1">
    <citation type="submission" date="2016-03" db="EMBL/GenBank/DDBJ databases">
        <authorList>
            <person name="Ploux O."/>
        </authorList>
    </citation>
    <scope>NUCLEOTIDE SEQUENCE [LARGE SCALE GENOMIC DNA]</scope>
    <source>
        <strain evidence="2 3">UAMH 11012</strain>
    </source>
</reference>
<sequence>MLLGRNETNSHGWSKNAWQKNKSVLRGKNWRDLRNRIRSDRPKQKKPDKNQPDKGSKVPRSQNGVRRGLRASALAKKRERPLTQFDLKKVINGESSETNYRSVPPSQVFDFSLGAAGDQVEVDNASYPPQPSSDSSAADNSIASGKLPQLASDSREPNQAAERPAREEQEKLVMEEEERLVREEQERVTHEEQERAAREEETPATEGKERLVKNIAKQWEERLGQEMRKEKTQDQRRPKVVGKGVQRGIGAATRNRPLTQFALETLKDAEPQEFIQGPSHQTEAENERRTIADQEEVGNPIHSAQPSADSSATDNSNSISASGKIPEHVTNSEEPIQVELQTTRPPRDQRPDPAIVWIKFKIRDRGGWRVVQDLEVDPSDPSEVKRIAMKYMRKWERMHIFNINLRMLTPQTCFEDITADGTNTILLIPERDIDINSLPSSVFEKRSDLQTNSEAYPSTPEPNPEDGKEDREQAVRKRVARRGSSQLEIEESNR</sequence>
<proteinExistence type="predicted"/>
<keyword evidence="3" id="KW-1185">Reference proteome</keyword>
<dbReference type="AlphaFoldDB" id="A0A1L7XMS2"/>
<dbReference type="EMBL" id="FJOG01000036">
    <property type="protein sequence ID" value="CZR66318.1"/>
    <property type="molecule type" value="Genomic_DNA"/>
</dbReference>
<dbReference type="OrthoDB" id="4227485at2759"/>
<gene>
    <name evidence="2" type="ORF">PAC_16219</name>
</gene>
<feature type="compositionally biased region" description="Basic and acidic residues" evidence="1">
    <location>
        <begin position="226"/>
        <end position="237"/>
    </location>
</feature>
<feature type="compositionally biased region" description="Low complexity" evidence="1">
    <location>
        <begin position="307"/>
        <end position="322"/>
    </location>
</feature>
<feature type="region of interest" description="Disordered" evidence="1">
    <location>
        <begin position="295"/>
        <end position="352"/>
    </location>
</feature>
<organism evidence="2 3">
    <name type="scientific">Phialocephala subalpina</name>
    <dbReference type="NCBI Taxonomy" id="576137"/>
    <lineage>
        <taxon>Eukaryota</taxon>
        <taxon>Fungi</taxon>
        <taxon>Dikarya</taxon>
        <taxon>Ascomycota</taxon>
        <taxon>Pezizomycotina</taxon>
        <taxon>Leotiomycetes</taxon>
        <taxon>Helotiales</taxon>
        <taxon>Mollisiaceae</taxon>
        <taxon>Phialocephala</taxon>
        <taxon>Phialocephala fortinii species complex</taxon>
    </lineage>
</organism>
<dbReference type="Proteomes" id="UP000184330">
    <property type="component" value="Unassembled WGS sequence"/>
</dbReference>
<feature type="region of interest" description="Disordered" evidence="1">
    <location>
        <begin position="1"/>
        <end position="211"/>
    </location>
</feature>
<evidence type="ECO:0000313" key="3">
    <source>
        <dbReference type="Proteomes" id="UP000184330"/>
    </source>
</evidence>
<feature type="compositionally biased region" description="Basic and acidic residues" evidence="1">
    <location>
        <begin position="29"/>
        <end position="56"/>
    </location>
</feature>